<evidence type="ECO:0000313" key="3">
    <source>
        <dbReference type="EMBL" id="EKD66143.1"/>
    </source>
</evidence>
<dbReference type="SUPFAM" id="SSF53756">
    <property type="entry name" value="UDP-Glycosyltransferase/glycogen phosphorylase"/>
    <property type="match status" value="1"/>
</dbReference>
<dbReference type="Gene3D" id="3.40.50.2000">
    <property type="entry name" value="Glycogen Phosphorylase B"/>
    <property type="match status" value="1"/>
</dbReference>
<dbReference type="Pfam" id="PF00534">
    <property type="entry name" value="Glycos_transf_1"/>
    <property type="match status" value="1"/>
</dbReference>
<sequence>MFENKKIAIITDWIKDIWWAEKVLFDIMELFPEADIYTSVFWQEWNPKFAWRKIYTSFLQKIPFLNKRPKIALMFRPRAFESFDLWQYDIVISSSSAESKWVITRPETIHFCYCHTPTRYFWSHYFEYFERLEFGILNFVAKIAMKFFIHNLRVWDFVAAARVDFFIANSVNTAGRIAKYYRRESKLIYPGIDLNSFPFSDIKKDYYFYVWRTIPYKKFDLLVDTFNENWKKIILSTATDNALYRELVKKSKPNIKWIFGLSNSEVRQYMSEAKAFLFPPEEDFWLVSIEAMATGTPVIAYKKWWSLETVRENHKYLPSTWVFFEEQTVENLNKAIEKFETLEFDYQKIREYSYNFDISIFKKELKSFIEEKIDLSK</sequence>
<proteinExistence type="predicted"/>
<dbReference type="InterPro" id="IPR001296">
    <property type="entry name" value="Glyco_trans_1"/>
</dbReference>
<gene>
    <name evidence="3" type="ORF">ACD_49C00062G0007</name>
</gene>
<dbReference type="InterPro" id="IPR028098">
    <property type="entry name" value="Glyco_trans_4-like_N"/>
</dbReference>
<comment type="caution">
    <text evidence="3">The sequence shown here is derived from an EMBL/GenBank/DDBJ whole genome shotgun (WGS) entry which is preliminary data.</text>
</comment>
<organism evidence="3">
    <name type="scientific">uncultured bacterium</name>
    <name type="common">gcode 4</name>
    <dbReference type="NCBI Taxonomy" id="1234023"/>
    <lineage>
        <taxon>Bacteria</taxon>
        <taxon>environmental samples</taxon>
    </lineage>
</organism>
<evidence type="ECO:0000259" key="2">
    <source>
        <dbReference type="Pfam" id="PF13439"/>
    </source>
</evidence>
<dbReference type="PANTHER" id="PTHR45947:SF3">
    <property type="entry name" value="SULFOQUINOVOSYL TRANSFERASE SQD2"/>
    <property type="match status" value="1"/>
</dbReference>
<dbReference type="InterPro" id="IPR050194">
    <property type="entry name" value="Glycosyltransferase_grp1"/>
</dbReference>
<dbReference type="PANTHER" id="PTHR45947">
    <property type="entry name" value="SULFOQUINOVOSYL TRANSFERASE SQD2"/>
    <property type="match status" value="1"/>
</dbReference>
<dbReference type="GO" id="GO:0016757">
    <property type="term" value="F:glycosyltransferase activity"/>
    <property type="evidence" value="ECO:0007669"/>
    <property type="project" value="InterPro"/>
</dbReference>
<dbReference type="Pfam" id="PF13439">
    <property type="entry name" value="Glyco_transf_4"/>
    <property type="match status" value="1"/>
</dbReference>
<accession>K2BBN0</accession>
<reference evidence="3" key="1">
    <citation type="journal article" date="2012" name="Science">
        <title>Fermentation, hydrogen, and sulfur metabolism in multiple uncultivated bacterial phyla.</title>
        <authorList>
            <person name="Wrighton K.C."/>
            <person name="Thomas B.C."/>
            <person name="Sharon I."/>
            <person name="Miller C.S."/>
            <person name="Castelle C.J."/>
            <person name="VerBerkmoes N.C."/>
            <person name="Wilkins M.J."/>
            <person name="Hettich R.L."/>
            <person name="Lipton M.S."/>
            <person name="Williams K.H."/>
            <person name="Long P.E."/>
            <person name="Banfield J.F."/>
        </authorList>
    </citation>
    <scope>NUCLEOTIDE SEQUENCE [LARGE SCALE GENOMIC DNA]</scope>
</reference>
<keyword evidence="3" id="KW-0808">Transferase</keyword>
<name>K2BBN0_9BACT</name>
<evidence type="ECO:0000259" key="1">
    <source>
        <dbReference type="Pfam" id="PF00534"/>
    </source>
</evidence>
<protein>
    <submittedName>
        <fullName evidence="3">Mannosyl transferase</fullName>
    </submittedName>
</protein>
<dbReference type="AlphaFoldDB" id="K2BBN0"/>
<feature type="domain" description="Glycosyltransferase subfamily 4-like N-terminal" evidence="2">
    <location>
        <begin position="20"/>
        <end position="195"/>
    </location>
</feature>
<dbReference type="EMBL" id="AMFJ01021648">
    <property type="protein sequence ID" value="EKD66143.1"/>
    <property type="molecule type" value="Genomic_DNA"/>
</dbReference>
<feature type="domain" description="Glycosyl transferase family 1" evidence="1">
    <location>
        <begin position="203"/>
        <end position="355"/>
    </location>
</feature>